<comment type="caution">
    <text evidence="1">The sequence shown here is derived from an EMBL/GenBank/DDBJ whole genome shotgun (WGS) entry which is preliminary data.</text>
</comment>
<proteinExistence type="predicted"/>
<accession>A0AAW0B8H1</accession>
<dbReference type="EMBL" id="JAWWNJ010000037">
    <property type="protein sequence ID" value="KAK7022438.1"/>
    <property type="molecule type" value="Genomic_DNA"/>
</dbReference>
<evidence type="ECO:0000313" key="2">
    <source>
        <dbReference type="Proteomes" id="UP001362999"/>
    </source>
</evidence>
<name>A0AAW0B8H1_9AGAR</name>
<sequence>MSQASLLTELRRHIDELAAAIEAQNAPQVLQDLVSQHKQAQNRLNLFVDPMARLPLEIQSIIFLHVPTRIAPYQLRSTPHPKPDSSPMIFLRVCRLWRDIALSTPELWNKLELNGRPRPPKYLKLCNMWLNRARSLPLSLSLTGSLDLQQSVLDFVWQYIDQLENLTLFFNVLGLPSRDTLNRLFRLDQGIQLPSLKLPWASGWVYWPLPHCFRHWTWPNVFFGSEIGDEIPSASLVVGSLNTLSLGWPYTYEVAGECGTTARILLYLTLPALKSLTISAFNITHDEFFAFLSRSSPPLESLEMNVYSWTLPIVHQFARLVSTLGTLELYAMDFRIAEDARRFLPFFDVLGTSDILPHLRQFIMTTDNPWTVDYEMLQRVLILRATTCPTRLECFELYLLAAYDQYTPNPPPTEIERALRRLVQEGMKIHVGSHEQNLL</sequence>
<protein>
    <recommendedName>
        <fullName evidence="3">F-box domain-containing protein</fullName>
    </recommendedName>
</protein>
<dbReference type="Proteomes" id="UP001362999">
    <property type="component" value="Unassembled WGS sequence"/>
</dbReference>
<reference evidence="1 2" key="1">
    <citation type="journal article" date="2024" name="J Genomics">
        <title>Draft genome sequencing and assembly of Favolaschia claudopus CIRM-BRFM 2984 isolated from oak limbs.</title>
        <authorList>
            <person name="Navarro D."/>
            <person name="Drula E."/>
            <person name="Chaduli D."/>
            <person name="Cazenave R."/>
            <person name="Ahrendt S."/>
            <person name="Wang J."/>
            <person name="Lipzen A."/>
            <person name="Daum C."/>
            <person name="Barry K."/>
            <person name="Grigoriev I.V."/>
            <person name="Favel A."/>
            <person name="Rosso M.N."/>
            <person name="Martin F."/>
        </authorList>
    </citation>
    <scope>NUCLEOTIDE SEQUENCE [LARGE SCALE GENOMIC DNA]</scope>
    <source>
        <strain evidence="1 2">CIRM-BRFM 2984</strain>
    </source>
</reference>
<keyword evidence="2" id="KW-1185">Reference proteome</keyword>
<evidence type="ECO:0000313" key="1">
    <source>
        <dbReference type="EMBL" id="KAK7022438.1"/>
    </source>
</evidence>
<organism evidence="1 2">
    <name type="scientific">Favolaschia claudopus</name>
    <dbReference type="NCBI Taxonomy" id="2862362"/>
    <lineage>
        <taxon>Eukaryota</taxon>
        <taxon>Fungi</taxon>
        <taxon>Dikarya</taxon>
        <taxon>Basidiomycota</taxon>
        <taxon>Agaricomycotina</taxon>
        <taxon>Agaricomycetes</taxon>
        <taxon>Agaricomycetidae</taxon>
        <taxon>Agaricales</taxon>
        <taxon>Marasmiineae</taxon>
        <taxon>Mycenaceae</taxon>
        <taxon>Favolaschia</taxon>
    </lineage>
</organism>
<gene>
    <name evidence="1" type="ORF">R3P38DRAFT_3271193</name>
</gene>
<dbReference type="AlphaFoldDB" id="A0AAW0B8H1"/>
<evidence type="ECO:0008006" key="3">
    <source>
        <dbReference type="Google" id="ProtNLM"/>
    </source>
</evidence>